<comment type="caution">
    <text evidence="9">The sequence shown here is derived from an EMBL/GenBank/DDBJ whole genome shotgun (WGS) entry which is preliminary data.</text>
</comment>
<dbReference type="InterPro" id="IPR023090">
    <property type="entry name" value="UPF0702_alpha/beta_dom_sf"/>
</dbReference>
<dbReference type="Pfam" id="PF04239">
    <property type="entry name" value="DUF421"/>
    <property type="match status" value="1"/>
</dbReference>
<evidence type="ECO:0000256" key="7">
    <source>
        <dbReference type="SAM" id="Phobius"/>
    </source>
</evidence>
<feature type="transmembrane region" description="Helical" evidence="7">
    <location>
        <begin position="6"/>
        <end position="25"/>
    </location>
</feature>
<name>A0A072NP02_SCHAZ</name>
<keyword evidence="3" id="KW-1003">Cell membrane</keyword>
<feature type="transmembrane region" description="Helical" evidence="7">
    <location>
        <begin position="32"/>
        <end position="51"/>
    </location>
</feature>
<evidence type="ECO:0000256" key="2">
    <source>
        <dbReference type="ARBA" id="ARBA00006448"/>
    </source>
</evidence>
<gene>
    <name evidence="9" type="ORF">M670_01174</name>
</gene>
<dbReference type="PANTHER" id="PTHR34582:SF6">
    <property type="entry name" value="UPF0702 TRANSMEMBRANE PROTEIN YCAP"/>
    <property type="match status" value="1"/>
</dbReference>
<dbReference type="EMBL" id="JJRY01000003">
    <property type="protein sequence ID" value="KEF39409.1"/>
    <property type="molecule type" value="Genomic_DNA"/>
</dbReference>
<dbReference type="InterPro" id="IPR007353">
    <property type="entry name" value="DUF421"/>
</dbReference>
<comment type="similarity">
    <text evidence="2">Belongs to the UPF0702 family.</text>
</comment>
<sequence length="220" mass="25564">MEIWTVILRTLFLYLLIVIIFRLMGKREIGELSLLDLVVFIMIGEMAVVAIEKPDKPLLIAVLPMILLLLIQLTLSIFSLKSQKVRDAVDGQPSLIIDQGQINEEEMRRQRYNIDDLLTQLREKDIKNVADVEFAILETTGKLSVFEKDKYNQTDQAFNLPFPLIKDGKVQEDQLKRIHKTNLWLRQELRKLGHKELKNITYCSIDDNGKLFVDVKDDKK</sequence>
<evidence type="ECO:0000259" key="8">
    <source>
        <dbReference type="Pfam" id="PF04239"/>
    </source>
</evidence>
<evidence type="ECO:0000256" key="6">
    <source>
        <dbReference type="ARBA" id="ARBA00023136"/>
    </source>
</evidence>
<feature type="domain" description="YetF C-terminal" evidence="8">
    <location>
        <begin position="81"/>
        <end position="205"/>
    </location>
</feature>
<dbReference type="PANTHER" id="PTHR34582">
    <property type="entry name" value="UPF0702 TRANSMEMBRANE PROTEIN YCAP"/>
    <property type="match status" value="1"/>
</dbReference>
<reference evidence="9 10" key="1">
    <citation type="submission" date="2014-04" db="EMBL/GenBank/DDBJ databases">
        <title>Draft genome sequence of Bacillus azotoformans MEV2011, a (co-) denitrifying strain unable to grow in the presence of oxygen.</title>
        <authorList>
            <person name="Nielsen M."/>
            <person name="Schreiber L."/>
            <person name="Finster K."/>
            <person name="Schramm A."/>
        </authorList>
    </citation>
    <scope>NUCLEOTIDE SEQUENCE [LARGE SCALE GENOMIC DNA]</scope>
    <source>
        <strain evidence="9 10">MEV2011</strain>
    </source>
</reference>
<dbReference type="AlphaFoldDB" id="A0A072NP02"/>
<protein>
    <submittedName>
        <fullName evidence="9">Putative membrane protein</fullName>
    </submittedName>
</protein>
<evidence type="ECO:0000313" key="9">
    <source>
        <dbReference type="EMBL" id="KEF39409.1"/>
    </source>
</evidence>
<evidence type="ECO:0000256" key="1">
    <source>
        <dbReference type="ARBA" id="ARBA00004651"/>
    </source>
</evidence>
<dbReference type="GeneID" id="89468419"/>
<feature type="transmembrane region" description="Helical" evidence="7">
    <location>
        <begin position="57"/>
        <end position="78"/>
    </location>
</feature>
<dbReference type="Proteomes" id="UP000027936">
    <property type="component" value="Unassembled WGS sequence"/>
</dbReference>
<evidence type="ECO:0000256" key="3">
    <source>
        <dbReference type="ARBA" id="ARBA00022475"/>
    </source>
</evidence>
<comment type="subcellular location">
    <subcellularLocation>
        <location evidence="1">Cell membrane</location>
        <topology evidence="1">Multi-pass membrane protein</topology>
    </subcellularLocation>
</comment>
<evidence type="ECO:0000256" key="5">
    <source>
        <dbReference type="ARBA" id="ARBA00022989"/>
    </source>
</evidence>
<dbReference type="RefSeq" id="WP_003331774.1">
    <property type="nucleotide sequence ID" value="NZ_JJRY01000003.1"/>
</dbReference>
<keyword evidence="6 7" id="KW-0472">Membrane</keyword>
<proteinExistence type="inferred from homology"/>
<accession>A0A072NP02</accession>
<dbReference type="GO" id="GO:0005886">
    <property type="term" value="C:plasma membrane"/>
    <property type="evidence" value="ECO:0007669"/>
    <property type="project" value="UniProtKB-SubCell"/>
</dbReference>
<organism evidence="9 10">
    <name type="scientific">Schinkia azotoformans MEV2011</name>
    <dbReference type="NCBI Taxonomy" id="1348973"/>
    <lineage>
        <taxon>Bacteria</taxon>
        <taxon>Bacillati</taxon>
        <taxon>Bacillota</taxon>
        <taxon>Bacilli</taxon>
        <taxon>Bacillales</taxon>
        <taxon>Bacillaceae</taxon>
        <taxon>Calidifontibacillus/Schinkia group</taxon>
        <taxon>Schinkia</taxon>
    </lineage>
</organism>
<keyword evidence="5 7" id="KW-1133">Transmembrane helix</keyword>
<dbReference type="PATRIC" id="fig|1348973.3.peg.1147"/>
<evidence type="ECO:0000256" key="4">
    <source>
        <dbReference type="ARBA" id="ARBA00022692"/>
    </source>
</evidence>
<dbReference type="Gene3D" id="3.30.240.20">
    <property type="entry name" value="bsu07140 like domains"/>
    <property type="match status" value="2"/>
</dbReference>
<evidence type="ECO:0000313" key="10">
    <source>
        <dbReference type="Proteomes" id="UP000027936"/>
    </source>
</evidence>
<keyword evidence="4 7" id="KW-0812">Transmembrane</keyword>